<gene>
    <name evidence="1" type="ORF">BGW36DRAFT_384726</name>
</gene>
<dbReference type="GeneID" id="70247122"/>
<dbReference type="RefSeq" id="XP_046069978.1">
    <property type="nucleotide sequence ID" value="XM_046216835.1"/>
</dbReference>
<reference evidence="1" key="1">
    <citation type="submission" date="2021-12" db="EMBL/GenBank/DDBJ databases">
        <title>Convergent genome expansion in fungi linked to evolution of root-endophyte symbiosis.</title>
        <authorList>
            <consortium name="DOE Joint Genome Institute"/>
            <person name="Ke Y.-H."/>
            <person name="Bonito G."/>
            <person name="Liao H.-L."/>
            <person name="Looney B."/>
            <person name="Rojas-Flechas A."/>
            <person name="Nash J."/>
            <person name="Hameed K."/>
            <person name="Schadt C."/>
            <person name="Martin F."/>
            <person name="Crous P.W."/>
            <person name="Miettinen O."/>
            <person name="Magnuson J.K."/>
            <person name="Labbe J."/>
            <person name="Jacobson D."/>
            <person name="Doktycz M.J."/>
            <person name="Veneault-Fourrey C."/>
            <person name="Kuo A."/>
            <person name="Mondo S."/>
            <person name="Calhoun S."/>
            <person name="Riley R."/>
            <person name="Ohm R."/>
            <person name="LaButti K."/>
            <person name="Andreopoulos B."/>
            <person name="Pangilinan J."/>
            <person name="Nolan M."/>
            <person name="Tritt A."/>
            <person name="Clum A."/>
            <person name="Lipzen A."/>
            <person name="Daum C."/>
            <person name="Barry K."/>
            <person name="Grigoriev I.V."/>
            <person name="Vilgalys R."/>
        </authorList>
    </citation>
    <scope>NUCLEOTIDE SEQUENCE</scope>
    <source>
        <strain evidence="1">PMI_201</strain>
    </source>
</reference>
<organism evidence="1 2">
    <name type="scientific">Talaromyces proteolyticus</name>
    <dbReference type="NCBI Taxonomy" id="1131652"/>
    <lineage>
        <taxon>Eukaryota</taxon>
        <taxon>Fungi</taxon>
        <taxon>Dikarya</taxon>
        <taxon>Ascomycota</taxon>
        <taxon>Pezizomycotina</taxon>
        <taxon>Eurotiomycetes</taxon>
        <taxon>Eurotiomycetidae</taxon>
        <taxon>Eurotiales</taxon>
        <taxon>Trichocomaceae</taxon>
        <taxon>Talaromyces</taxon>
        <taxon>Talaromyces sect. Bacilispori</taxon>
    </lineage>
</organism>
<accession>A0AAD4KQG8</accession>
<dbReference type="Proteomes" id="UP001201262">
    <property type="component" value="Unassembled WGS sequence"/>
</dbReference>
<keyword evidence="2" id="KW-1185">Reference proteome</keyword>
<name>A0AAD4KQG8_9EURO</name>
<dbReference type="EMBL" id="JAJTJA010000009">
    <property type="protein sequence ID" value="KAH8694308.1"/>
    <property type="molecule type" value="Genomic_DNA"/>
</dbReference>
<dbReference type="AlphaFoldDB" id="A0AAD4KQG8"/>
<evidence type="ECO:0000313" key="1">
    <source>
        <dbReference type="EMBL" id="KAH8694308.1"/>
    </source>
</evidence>
<evidence type="ECO:0008006" key="3">
    <source>
        <dbReference type="Google" id="ProtNLM"/>
    </source>
</evidence>
<comment type="caution">
    <text evidence="1">The sequence shown here is derived from an EMBL/GenBank/DDBJ whole genome shotgun (WGS) entry which is preliminary data.</text>
</comment>
<evidence type="ECO:0000313" key="2">
    <source>
        <dbReference type="Proteomes" id="UP001201262"/>
    </source>
</evidence>
<proteinExistence type="predicted"/>
<sequence>MSYNSSNTHNILVQCPKTSAVVFTTTWYVPINSPAFTVCSKCWEDKIRTTQFAGQFQAERFSADPRRFCLWNSEKMNRLGAATLNDRAWELIRQYMIDRGKIQNCTGPTIGLTASTATGGYSWYSLRNKEISGFVCCEACYSDTVRATAFADKFVLENGGVNGQSVTCDMAISFIKKSLLDNSITQNWPLFIQSAAARMRIPACNSLKGAPCSSTLWYMPNPPMNRILICGACFHDGADLTPMAPSFSQVQVPENRKGEIWDCANSNTVLGMVVAWNEACDKKNVALWHNAASIIQNLPPCTKDGITNGVWYTLSGCPDFKICGRCFVGIIQPFGLGRYFQHTGGPADGSAYICDLFPGFPRAQSYFLKIDEAVGVNDFSIFHNFVARLAPLPPCPKDGPWTNRLWYCGEEATICESCYEEAIRNTSLAGTLTLQKRTEEFICDAYSPRMRRLWDEACAKNNIQSFNVALRERRQVYQATMPRMRMILEMAKMRMNTQATLFMSSTLLQGADNIVSASQSHRTHDYGNSQIGYHWATAAGAQGAMQFQQALNMNIAPTGDMAEMSQLGACWRQYE</sequence>
<protein>
    <recommendedName>
        <fullName evidence="3">Integral membrane protein</fullName>
    </recommendedName>
</protein>